<organism evidence="1 2">
    <name type="scientific">Funneliformis mosseae</name>
    <name type="common">Endomycorrhizal fungus</name>
    <name type="synonym">Glomus mosseae</name>
    <dbReference type="NCBI Taxonomy" id="27381"/>
    <lineage>
        <taxon>Eukaryota</taxon>
        <taxon>Fungi</taxon>
        <taxon>Fungi incertae sedis</taxon>
        <taxon>Mucoromycota</taxon>
        <taxon>Glomeromycotina</taxon>
        <taxon>Glomeromycetes</taxon>
        <taxon>Glomerales</taxon>
        <taxon>Glomeraceae</taxon>
        <taxon>Funneliformis</taxon>
    </lineage>
</organism>
<proteinExistence type="predicted"/>
<name>A0A9N9HKF1_FUNMO</name>
<evidence type="ECO:0000313" key="2">
    <source>
        <dbReference type="Proteomes" id="UP000789375"/>
    </source>
</evidence>
<protein>
    <submittedName>
        <fullName evidence="1">7435_t:CDS:1</fullName>
    </submittedName>
</protein>
<keyword evidence="2" id="KW-1185">Reference proteome</keyword>
<gene>
    <name evidence="1" type="ORF">FMOSSE_LOCUS13323</name>
</gene>
<sequence length="74" mass="8675">MHGRSSHMSKSILRTHEIFYVIVFKISEWKKSHDISNAEFYWVINVQALLRYASDNNTKTWKHIIAAASPIELD</sequence>
<dbReference type="AlphaFoldDB" id="A0A9N9HKF1"/>
<dbReference type="EMBL" id="CAJVPP010007652">
    <property type="protein sequence ID" value="CAG8690503.1"/>
    <property type="molecule type" value="Genomic_DNA"/>
</dbReference>
<reference evidence="1" key="1">
    <citation type="submission" date="2021-06" db="EMBL/GenBank/DDBJ databases">
        <authorList>
            <person name="Kallberg Y."/>
            <person name="Tangrot J."/>
            <person name="Rosling A."/>
        </authorList>
    </citation>
    <scope>NUCLEOTIDE SEQUENCE</scope>
    <source>
        <strain evidence="1">87-6 pot B 2015</strain>
    </source>
</reference>
<dbReference type="Proteomes" id="UP000789375">
    <property type="component" value="Unassembled WGS sequence"/>
</dbReference>
<evidence type="ECO:0000313" key="1">
    <source>
        <dbReference type="EMBL" id="CAG8690503.1"/>
    </source>
</evidence>
<comment type="caution">
    <text evidence="1">The sequence shown here is derived from an EMBL/GenBank/DDBJ whole genome shotgun (WGS) entry which is preliminary data.</text>
</comment>
<accession>A0A9N9HKF1</accession>